<keyword evidence="1" id="KW-1133">Transmembrane helix</keyword>
<evidence type="ECO:0000313" key="4">
    <source>
        <dbReference type="Proteomes" id="UP000198615"/>
    </source>
</evidence>
<dbReference type="AlphaFoldDB" id="A0A8G2EUG8"/>
<dbReference type="GO" id="GO:0005886">
    <property type="term" value="C:plasma membrane"/>
    <property type="evidence" value="ECO:0007669"/>
    <property type="project" value="TreeGrafter"/>
</dbReference>
<protein>
    <submittedName>
        <fullName evidence="3">Uncharacterized SAM-binding protein YcdF, DUF218 family</fullName>
    </submittedName>
</protein>
<keyword evidence="1" id="KW-0472">Membrane</keyword>
<reference evidence="3 4" key="1">
    <citation type="submission" date="2016-10" db="EMBL/GenBank/DDBJ databases">
        <authorList>
            <person name="Varghese N."/>
            <person name="Submissions S."/>
        </authorList>
    </citation>
    <scope>NUCLEOTIDE SEQUENCE [LARGE SCALE GENOMIC DNA]</scope>
    <source>
        <strain evidence="3 4">DSM 18839</strain>
    </source>
</reference>
<dbReference type="GO" id="GO:0043164">
    <property type="term" value="P:Gram-negative-bacterium-type cell wall biogenesis"/>
    <property type="evidence" value="ECO:0007669"/>
    <property type="project" value="TreeGrafter"/>
</dbReference>
<evidence type="ECO:0000256" key="1">
    <source>
        <dbReference type="SAM" id="Phobius"/>
    </source>
</evidence>
<organism evidence="3 4">
    <name type="scientific">Thalassobaculum litoreum DSM 18839</name>
    <dbReference type="NCBI Taxonomy" id="1123362"/>
    <lineage>
        <taxon>Bacteria</taxon>
        <taxon>Pseudomonadati</taxon>
        <taxon>Pseudomonadota</taxon>
        <taxon>Alphaproteobacteria</taxon>
        <taxon>Rhodospirillales</taxon>
        <taxon>Thalassobaculaceae</taxon>
        <taxon>Thalassobaculum</taxon>
    </lineage>
</organism>
<accession>A0A8G2EUG8</accession>
<keyword evidence="4" id="KW-1185">Reference proteome</keyword>
<dbReference type="Proteomes" id="UP000198615">
    <property type="component" value="Unassembled WGS sequence"/>
</dbReference>
<dbReference type="EMBL" id="FNBW01000003">
    <property type="protein sequence ID" value="SDF37726.1"/>
    <property type="molecule type" value="Genomic_DNA"/>
</dbReference>
<feature type="domain" description="DUF218" evidence="2">
    <location>
        <begin position="42"/>
        <end position="172"/>
    </location>
</feature>
<evidence type="ECO:0000313" key="3">
    <source>
        <dbReference type="EMBL" id="SDF37726.1"/>
    </source>
</evidence>
<dbReference type="InterPro" id="IPR051599">
    <property type="entry name" value="Cell_Envelope_Assoc"/>
</dbReference>
<sequence length="206" mass="22376">MGGLGWLVLLAAIALVVVWTVGLVRFVDRLPRTAEAQPPTADAVVVLTGGSRRVDEGVALLEAGAAPVLFVSGVDERVDGKGIRSLLDDGDTRLPDKLIDCCLVLGHGATDTIGNARETEIWMAVGDRESMLLVTSNYHMPRAMLEFAHAMPSVRITPYPVIPQDVRLDHWYRYPGTLALLANEYSKYLFATARVTVAGWFMVVAS</sequence>
<feature type="transmembrane region" description="Helical" evidence="1">
    <location>
        <begin position="6"/>
        <end position="27"/>
    </location>
</feature>
<dbReference type="PANTHER" id="PTHR30336">
    <property type="entry name" value="INNER MEMBRANE PROTEIN, PROBABLE PERMEASE"/>
    <property type="match status" value="1"/>
</dbReference>
<keyword evidence="1" id="KW-0812">Transmembrane</keyword>
<gene>
    <name evidence="3" type="ORF">SAMN05660686_01073</name>
</gene>
<dbReference type="GO" id="GO:0000270">
    <property type="term" value="P:peptidoglycan metabolic process"/>
    <property type="evidence" value="ECO:0007669"/>
    <property type="project" value="TreeGrafter"/>
</dbReference>
<dbReference type="InterPro" id="IPR003848">
    <property type="entry name" value="DUF218"/>
</dbReference>
<evidence type="ECO:0000259" key="2">
    <source>
        <dbReference type="Pfam" id="PF02698"/>
    </source>
</evidence>
<comment type="caution">
    <text evidence="3">The sequence shown here is derived from an EMBL/GenBank/DDBJ whole genome shotgun (WGS) entry which is preliminary data.</text>
</comment>
<dbReference type="PANTHER" id="PTHR30336:SF4">
    <property type="entry name" value="ENVELOPE BIOGENESIS FACTOR ELYC"/>
    <property type="match status" value="1"/>
</dbReference>
<proteinExistence type="predicted"/>
<dbReference type="Pfam" id="PF02698">
    <property type="entry name" value="DUF218"/>
    <property type="match status" value="1"/>
</dbReference>
<dbReference type="CDD" id="cd06259">
    <property type="entry name" value="YdcF-like"/>
    <property type="match status" value="1"/>
</dbReference>
<name>A0A8G2EUG8_9PROT</name>